<feature type="transmembrane region" description="Helical" evidence="18">
    <location>
        <begin position="310"/>
        <end position="328"/>
    </location>
</feature>
<comment type="similarity">
    <text evidence="3 18">Belongs to the complex I subunit 2 family.</text>
</comment>
<evidence type="ECO:0000256" key="11">
    <source>
        <dbReference type="ARBA" id="ARBA00022982"/>
    </source>
</evidence>
<evidence type="ECO:0000256" key="10">
    <source>
        <dbReference type="ARBA" id="ARBA00022967"/>
    </source>
</evidence>
<dbReference type="EMBL" id="FJ456951">
    <property type="protein sequence ID" value="ACJ69560.1"/>
    <property type="molecule type" value="Genomic_DNA"/>
</dbReference>
<comment type="function">
    <text evidence="18">Core subunit of the mitochondrial membrane respiratory chain NADH dehydrogenase (Complex I) which catalyzes electron transfer from NADH through the respiratory chain, using ubiquinone as an electron acceptor. Essential for the catalytic activity and assembly of complex I.</text>
</comment>
<feature type="transmembrane region" description="Helical" evidence="18">
    <location>
        <begin position="235"/>
        <end position="255"/>
    </location>
</feature>
<feature type="domain" description="NADH:quinone oxidoreductase/Mrp antiporter transmembrane" evidence="19">
    <location>
        <begin position="23"/>
        <end position="279"/>
    </location>
</feature>
<dbReference type="PRINTS" id="PR01436">
    <property type="entry name" value="NADHDHGNASE2"/>
</dbReference>
<name>C5HIW5_9HEMI</name>
<keyword evidence="7 18" id="KW-0679">Respiratory chain</keyword>
<evidence type="ECO:0000256" key="1">
    <source>
        <dbReference type="ARBA" id="ARBA00003257"/>
    </source>
</evidence>
<evidence type="ECO:0000256" key="16">
    <source>
        <dbReference type="ARBA" id="ARBA00023136"/>
    </source>
</evidence>
<feature type="transmembrane region" description="Helical" evidence="18">
    <location>
        <begin position="109"/>
        <end position="128"/>
    </location>
</feature>
<evidence type="ECO:0000256" key="4">
    <source>
        <dbReference type="ARBA" id="ARBA00012944"/>
    </source>
</evidence>
<keyword evidence="6" id="KW-0813">Transport</keyword>
<feature type="transmembrane region" description="Helical" evidence="18">
    <location>
        <begin position="196"/>
        <end position="215"/>
    </location>
</feature>
<accession>C5HIW5</accession>
<dbReference type="InterPro" id="IPR003917">
    <property type="entry name" value="NADH_UbQ_OxRdtase_chain2"/>
</dbReference>
<keyword evidence="8 18" id="KW-0812">Transmembrane</keyword>
<evidence type="ECO:0000256" key="5">
    <source>
        <dbReference type="ARBA" id="ARBA00021008"/>
    </source>
</evidence>
<protein>
    <recommendedName>
        <fullName evidence="5 18">NADH-ubiquinone oxidoreductase chain 2</fullName>
        <ecNumber evidence="4 18">7.1.1.2</ecNumber>
    </recommendedName>
</protein>
<dbReference type="GeneID" id="31259773"/>
<keyword evidence="11 18" id="KW-0249">Electron transport</keyword>
<evidence type="ECO:0000256" key="2">
    <source>
        <dbReference type="ARBA" id="ARBA00004448"/>
    </source>
</evidence>
<keyword evidence="9 18" id="KW-0999">Mitochondrion inner membrane</keyword>
<evidence type="ECO:0000256" key="9">
    <source>
        <dbReference type="ARBA" id="ARBA00022792"/>
    </source>
</evidence>
<dbReference type="GO" id="GO:0006120">
    <property type="term" value="P:mitochondrial electron transport, NADH to ubiquinone"/>
    <property type="evidence" value="ECO:0007669"/>
    <property type="project" value="InterPro"/>
</dbReference>
<proteinExistence type="inferred from homology"/>
<dbReference type="Pfam" id="PF00361">
    <property type="entry name" value="Proton_antipo_M"/>
    <property type="match status" value="1"/>
</dbReference>
<keyword evidence="16 18" id="KW-0472">Membrane</keyword>
<feature type="transmembrane region" description="Helical" evidence="18">
    <location>
        <begin position="140"/>
        <end position="160"/>
    </location>
</feature>
<dbReference type="InterPro" id="IPR001750">
    <property type="entry name" value="ND/Mrp_TM"/>
</dbReference>
<evidence type="ECO:0000256" key="7">
    <source>
        <dbReference type="ARBA" id="ARBA00022660"/>
    </source>
</evidence>
<dbReference type="GO" id="GO:0005743">
    <property type="term" value="C:mitochondrial inner membrane"/>
    <property type="evidence" value="ECO:0007669"/>
    <property type="project" value="UniProtKB-SubCell"/>
</dbReference>
<sequence length="329" mass="38604">MKNLTKIMFMFMMMMSTIIVISSNNWLSMWMGLEMNLLSFIPLMFNKKKKSENMMMYFMIQSMASIILLISILWNNLLMVSNLLSQNLMNNIMIISLIMKMGGAPFHFWLPEVIMMLNWNSCFILMTWQKIAPIFMLSKLKMSSLLIIFIISSAFIGAVGGLNQNSIKKILAFSSINHLSWMMASIYMDSKIWIKYLLIYTMMLSLIIFMLNMYNLNYISQTNITPTSTLFKINLTLMIMSLGGLPPLLGFIPKLMIIQSMIMKNNLIILLMIMLSMITLFYYMKIMTNMIMNFYMTNKWMLKTMKQEKHQFMIMSMNLLLPFMSFLLM</sequence>
<comment type="function">
    <text evidence="1">Core subunit of the mitochondrial membrane respiratory chain NADH dehydrogenase (Complex I) that is believed to belong to the minimal assembly required for catalysis. Complex I functions in the transfer of electrons from NADH to the respiratory chain. The immediate electron acceptor for the enzyme is believed to be ubiquinone.</text>
</comment>
<dbReference type="PANTHER" id="PTHR46552:SF1">
    <property type="entry name" value="NADH-UBIQUINONE OXIDOREDUCTASE CHAIN 2"/>
    <property type="match status" value="1"/>
</dbReference>
<evidence type="ECO:0000256" key="15">
    <source>
        <dbReference type="ARBA" id="ARBA00023128"/>
    </source>
</evidence>
<keyword evidence="12 18" id="KW-1133">Transmembrane helix</keyword>
<evidence type="ECO:0000256" key="13">
    <source>
        <dbReference type="ARBA" id="ARBA00023027"/>
    </source>
</evidence>
<dbReference type="CTD" id="4536"/>
<dbReference type="EC" id="7.1.1.2" evidence="4 18"/>
<keyword evidence="10 18" id="KW-1278">Translocase</keyword>
<evidence type="ECO:0000256" key="8">
    <source>
        <dbReference type="ARBA" id="ARBA00022692"/>
    </source>
</evidence>
<dbReference type="PANTHER" id="PTHR46552">
    <property type="entry name" value="NADH-UBIQUINONE OXIDOREDUCTASE CHAIN 2"/>
    <property type="match status" value="1"/>
</dbReference>
<gene>
    <name evidence="20" type="primary">ND2</name>
</gene>
<keyword evidence="13 18" id="KW-0520">NAD</keyword>
<organism evidence="20">
    <name type="scientific">Helotrephes sp. NKMT027</name>
    <dbReference type="NCBI Taxonomy" id="1320099"/>
    <lineage>
        <taxon>Eukaryota</taxon>
        <taxon>Metazoa</taxon>
        <taxon>Ecdysozoa</taxon>
        <taxon>Arthropoda</taxon>
        <taxon>Hexapoda</taxon>
        <taxon>Insecta</taxon>
        <taxon>Pterygota</taxon>
        <taxon>Neoptera</taxon>
        <taxon>Paraneoptera</taxon>
        <taxon>Hemiptera</taxon>
        <taxon>Heteroptera</taxon>
        <taxon>Panheteroptera</taxon>
        <taxon>Nepomorpha</taxon>
        <taxon>Helotrephidae</taxon>
        <taxon>Helotrephinae</taxon>
        <taxon>Helotrephes</taxon>
    </lineage>
</organism>
<comment type="catalytic activity">
    <reaction evidence="17 18">
        <text>a ubiquinone + NADH + 5 H(+)(in) = a ubiquinol + NAD(+) + 4 H(+)(out)</text>
        <dbReference type="Rhea" id="RHEA:29091"/>
        <dbReference type="Rhea" id="RHEA-COMP:9565"/>
        <dbReference type="Rhea" id="RHEA-COMP:9566"/>
        <dbReference type="ChEBI" id="CHEBI:15378"/>
        <dbReference type="ChEBI" id="CHEBI:16389"/>
        <dbReference type="ChEBI" id="CHEBI:17976"/>
        <dbReference type="ChEBI" id="CHEBI:57540"/>
        <dbReference type="ChEBI" id="CHEBI:57945"/>
        <dbReference type="EC" id="7.1.1.2"/>
    </reaction>
</comment>
<evidence type="ECO:0000259" key="19">
    <source>
        <dbReference type="Pfam" id="PF00361"/>
    </source>
</evidence>
<dbReference type="RefSeq" id="YP_002970748.1">
    <property type="nucleotide sequence ID" value="NC_012822.1"/>
</dbReference>
<dbReference type="InterPro" id="IPR050175">
    <property type="entry name" value="Complex_I_Subunit_2"/>
</dbReference>
<evidence type="ECO:0000256" key="12">
    <source>
        <dbReference type="ARBA" id="ARBA00022989"/>
    </source>
</evidence>
<evidence type="ECO:0000256" key="18">
    <source>
        <dbReference type="RuleBase" id="RU003403"/>
    </source>
</evidence>
<comment type="subcellular location">
    <subcellularLocation>
        <location evidence="2 18">Mitochondrion inner membrane</location>
        <topology evidence="2 18">Multi-pass membrane protein</topology>
    </subcellularLocation>
</comment>
<dbReference type="AlphaFoldDB" id="C5HIW5"/>
<evidence type="ECO:0000256" key="17">
    <source>
        <dbReference type="ARBA" id="ARBA00049551"/>
    </source>
</evidence>
<geneLocation type="mitochondrion" evidence="20"/>
<keyword evidence="14 18" id="KW-0830">Ubiquinone</keyword>
<evidence type="ECO:0000256" key="6">
    <source>
        <dbReference type="ARBA" id="ARBA00022448"/>
    </source>
</evidence>
<evidence type="ECO:0000256" key="14">
    <source>
        <dbReference type="ARBA" id="ARBA00023075"/>
    </source>
</evidence>
<evidence type="ECO:0000313" key="20">
    <source>
        <dbReference type="EMBL" id="ACJ69560.1"/>
    </source>
</evidence>
<reference evidence="20" key="1">
    <citation type="journal article" date="2009" name="BMC Evol. Biol.">
        <title>Phylogenetic analysis of the true water bugs (Insecta: Hemiptera: Heteroptera: Nepomorpha): evidence from mitochondrial genomes.</title>
        <authorList>
            <person name="Hua J."/>
            <person name="Li M."/>
            <person name="Dong P."/>
            <person name="Cui Y."/>
            <person name="Xie Q."/>
            <person name="Bu W."/>
        </authorList>
    </citation>
    <scope>NUCLEOTIDE SEQUENCE</scope>
    <source>
        <strain evidence="20">NKMT027</strain>
    </source>
</reference>
<feature type="transmembrane region" description="Helical" evidence="18">
    <location>
        <begin position="267"/>
        <end position="284"/>
    </location>
</feature>
<evidence type="ECO:0000256" key="3">
    <source>
        <dbReference type="ARBA" id="ARBA00007012"/>
    </source>
</evidence>
<dbReference type="GO" id="GO:0008137">
    <property type="term" value="F:NADH dehydrogenase (ubiquinone) activity"/>
    <property type="evidence" value="ECO:0007669"/>
    <property type="project" value="UniProtKB-EC"/>
</dbReference>
<keyword evidence="15 18" id="KW-0496">Mitochondrion</keyword>